<dbReference type="InterPro" id="IPR008969">
    <property type="entry name" value="CarboxyPept-like_regulatory"/>
</dbReference>
<reference evidence="4" key="2">
    <citation type="submission" date="2020-09" db="EMBL/GenBank/DDBJ databases">
        <authorList>
            <person name="Sun Q."/>
            <person name="Zhou Y."/>
        </authorList>
    </citation>
    <scope>NUCLEOTIDE SEQUENCE</scope>
    <source>
        <strain evidence="4">CGMCC 1.12924</strain>
    </source>
</reference>
<dbReference type="NCBIfam" id="TIGR02231">
    <property type="entry name" value="mucoidy inhibitor MuiA family protein"/>
    <property type="match status" value="2"/>
</dbReference>
<dbReference type="Gene3D" id="1.10.287.510">
    <property type="entry name" value="Helix hairpin bin"/>
    <property type="match status" value="1"/>
</dbReference>
<feature type="domain" description="DUF4140" evidence="3">
    <location>
        <begin position="43"/>
        <end position="138"/>
    </location>
</feature>
<evidence type="ECO:0000313" key="4">
    <source>
        <dbReference type="EMBL" id="GGE01653.1"/>
    </source>
</evidence>
<dbReference type="InterPro" id="IPR037291">
    <property type="entry name" value="DUF4139"/>
</dbReference>
<dbReference type="Proteomes" id="UP000652231">
    <property type="component" value="Unassembled WGS sequence"/>
</dbReference>
<organism evidence="4 5">
    <name type="scientific">Planktosalinus lacus</name>
    <dbReference type="NCBI Taxonomy" id="1526573"/>
    <lineage>
        <taxon>Bacteria</taxon>
        <taxon>Pseudomonadati</taxon>
        <taxon>Bacteroidota</taxon>
        <taxon>Flavobacteriia</taxon>
        <taxon>Flavobacteriales</taxon>
        <taxon>Flavobacteriaceae</taxon>
        <taxon>Planktosalinus</taxon>
    </lineage>
</organism>
<dbReference type="EMBL" id="BMGK01000015">
    <property type="protein sequence ID" value="GGE01653.1"/>
    <property type="molecule type" value="Genomic_DNA"/>
</dbReference>
<dbReference type="Pfam" id="PF13598">
    <property type="entry name" value="DUF4139"/>
    <property type="match status" value="1"/>
</dbReference>
<protein>
    <submittedName>
        <fullName evidence="4">Membrane protein</fullName>
    </submittedName>
</protein>
<feature type="coiled-coil region" evidence="1">
    <location>
        <begin position="170"/>
        <end position="211"/>
    </location>
</feature>
<gene>
    <name evidence="4" type="ORF">GCM10011312_26360</name>
</gene>
<dbReference type="Pfam" id="PF13715">
    <property type="entry name" value="CarbopepD_reg_2"/>
    <property type="match status" value="1"/>
</dbReference>
<feature type="coiled-coil region" evidence="1">
    <location>
        <begin position="103"/>
        <end position="144"/>
    </location>
</feature>
<proteinExistence type="predicted"/>
<dbReference type="AlphaFoldDB" id="A0A8J2VGG1"/>
<name>A0A8J2VGG1_9FLAO</name>
<keyword evidence="5" id="KW-1185">Reference proteome</keyword>
<dbReference type="InterPro" id="IPR025554">
    <property type="entry name" value="DUF4140"/>
</dbReference>
<reference evidence="4" key="1">
    <citation type="journal article" date="2014" name="Int. J. Syst. Evol. Microbiol.">
        <title>Complete genome sequence of Corynebacterium casei LMG S-19264T (=DSM 44701T), isolated from a smear-ripened cheese.</title>
        <authorList>
            <consortium name="US DOE Joint Genome Institute (JGI-PGF)"/>
            <person name="Walter F."/>
            <person name="Albersmeier A."/>
            <person name="Kalinowski J."/>
            <person name="Ruckert C."/>
        </authorList>
    </citation>
    <scope>NUCLEOTIDE SEQUENCE</scope>
    <source>
        <strain evidence="4">CGMCC 1.12924</strain>
    </source>
</reference>
<dbReference type="PANTHER" id="PTHR31005">
    <property type="entry name" value="DUF4139 DOMAIN-CONTAINING PROTEIN"/>
    <property type="match status" value="1"/>
</dbReference>
<dbReference type="PANTHER" id="PTHR31005:SF8">
    <property type="entry name" value="DUF4139 DOMAIN-CONTAINING PROTEIN"/>
    <property type="match status" value="1"/>
</dbReference>
<accession>A0A8J2VGG1</accession>
<keyword evidence="1" id="KW-0175">Coiled coil</keyword>
<evidence type="ECO:0000313" key="5">
    <source>
        <dbReference type="Proteomes" id="UP000652231"/>
    </source>
</evidence>
<dbReference type="SUPFAM" id="SSF49464">
    <property type="entry name" value="Carboxypeptidase regulatory domain-like"/>
    <property type="match status" value="1"/>
</dbReference>
<comment type="caution">
    <text evidence="4">The sequence shown here is derived from an EMBL/GenBank/DDBJ whole genome shotgun (WGS) entry which is preliminary data.</text>
</comment>
<dbReference type="Pfam" id="PF13600">
    <property type="entry name" value="DUF4140"/>
    <property type="match status" value="1"/>
</dbReference>
<evidence type="ECO:0000256" key="1">
    <source>
        <dbReference type="SAM" id="Coils"/>
    </source>
</evidence>
<feature type="domain" description="DUF4139" evidence="2">
    <location>
        <begin position="228"/>
        <end position="634"/>
    </location>
</feature>
<evidence type="ECO:0000259" key="2">
    <source>
        <dbReference type="Pfam" id="PF13598"/>
    </source>
</evidence>
<evidence type="ECO:0000259" key="3">
    <source>
        <dbReference type="Pfam" id="PF13600"/>
    </source>
</evidence>
<sequence length="641" mass="72250">MKSLFLSLRKFKPSLMKNWILLLMFPCILSANEIQPKSVIKEVTVFLQGAQITSEVKVNLQAGSSKVLIKELSPNIDPNSIQVNGLQNVTIGSINFYTNFIEKKTASEKIIDFQNQRNELNREVAVLRNKIKGLEDEEVLLNANKKINTEQQNVTVERLSSYSKYYRDRIAELKTEMYDLNKSIEKLNNSISDINQELNKLRSNNTEQRGEILLDLESPSTVSLTLILKYNVSKAGWIPLYDIKAINTESPVALHYKANVYQDTGENWDNVNITLSTGNPTLNTVKPEVNPHYLNFVNPQTYTSQSRSRNKANYTYNPTVQSVSGIIVDETGLPLPGVNVILKGSGQGTQTDFDGRYTIDVTGGQELVYSYIGFETETLPVYASQMNLSLFADANDLNQVVVTGYSVERALNGKASGVAILEKDDVSQDIPVMIREENVTNVLFKISRKYSIPTSPSEVTTIEINTFNVPSEYEYYTAPLLVQNVYLTAKLKGWESFDLLPGEAKVYFAGSFAGNSFINPQLTEEELVLSLGIDPTLVVERKQVNDLKDRSFFGNTRIVKRNYEITLRNNKSSNVEITLLDRIPISQNRDIKVENLAYDNASYDDKNGVVTWKVDLPASSLEKRSISYEVKYPKDKFVNLD</sequence>
<dbReference type="Gene3D" id="2.60.40.1120">
    <property type="entry name" value="Carboxypeptidase-like, regulatory domain"/>
    <property type="match status" value="1"/>
</dbReference>
<dbReference type="InterPro" id="IPR011935">
    <property type="entry name" value="CHP02231"/>
</dbReference>